<dbReference type="PROSITE" id="PS00678">
    <property type="entry name" value="WD_REPEATS_1"/>
    <property type="match status" value="1"/>
</dbReference>
<dbReference type="PROSITE" id="PS50294">
    <property type="entry name" value="WD_REPEATS_REGION"/>
    <property type="match status" value="2"/>
</dbReference>
<dbReference type="Gene3D" id="2.130.10.10">
    <property type="entry name" value="YVTN repeat-like/Quinoprotein amine dehydrogenase"/>
    <property type="match status" value="2"/>
</dbReference>
<dbReference type="Pfam" id="PF23775">
    <property type="entry name" value="Beta-prop_RIG_2nd"/>
    <property type="match status" value="1"/>
</dbReference>
<dbReference type="InterPro" id="IPR011047">
    <property type="entry name" value="Quinoprotein_ADH-like_sf"/>
</dbReference>
<dbReference type="PROSITE" id="PS50082">
    <property type="entry name" value="WD_REPEATS_2"/>
    <property type="match status" value="2"/>
</dbReference>
<feature type="domain" description="Gem-associated protein 5 TPR" evidence="5">
    <location>
        <begin position="668"/>
        <end position="848"/>
    </location>
</feature>
<evidence type="ECO:0000313" key="7">
    <source>
        <dbReference type="EMBL" id="CBY17866.1"/>
    </source>
</evidence>
<evidence type="ECO:0000313" key="9">
    <source>
        <dbReference type="Proteomes" id="UP000001307"/>
    </source>
</evidence>
<dbReference type="Pfam" id="PF23774">
    <property type="entry name" value="TPR_GEMI5"/>
    <property type="match status" value="1"/>
</dbReference>
<evidence type="ECO:0000259" key="5">
    <source>
        <dbReference type="Pfam" id="PF23774"/>
    </source>
</evidence>
<feature type="domain" description="Gem-associated protein 5 second beta-propeller" evidence="6">
    <location>
        <begin position="278"/>
        <end position="502"/>
    </location>
</feature>
<accession>E4X2L3</accession>
<dbReference type="EMBL" id="FN653023">
    <property type="protein sequence ID" value="CBY17866.1"/>
    <property type="molecule type" value="Genomic_DNA"/>
</dbReference>
<evidence type="ECO:0000256" key="2">
    <source>
        <dbReference type="ARBA" id="ARBA00022737"/>
    </source>
</evidence>
<dbReference type="Proteomes" id="UP000001307">
    <property type="component" value="Unassembled WGS sequence"/>
</dbReference>
<keyword evidence="9" id="KW-1185">Reference proteome</keyword>
<keyword evidence="1 3" id="KW-0853">WD repeat</keyword>
<feature type="repeat" description="WD" evidence="3">
    <location>
        <begin position="117"/>
        <end position="156"/>
    </location>
</feature>
<dbReference type="InterPro" id="IPR001680">
    <property type="entry name" value="WD40_rpt"/>
</dbReference>
<reference evidence="7" key="1">
    <citation type="journal article" date="2010" name="Science">
        <title>Plasticity of animal genome architecture unmasked by rapid evolution of a pelagic tunicate.</title>
        <authorList>
            <person name="Denoeud F."/>
            <person name="Henriet S."/>
            <person name="Mungpakdee S."/>
            <person name="Aury J.M."/>
            <person name="Da Silva C."/>
            <person name="Brinkmann H."/>
            <person name="Mikhaleva J."/>
            <person name="Olsen L.C."/>
            <person name="Jubin C."/>
            <person name="Canestro C."/>
            <person name="Bouquet J.M."/>
            <person name="Danks G."/>
            <person name="Poulain J."/>
            <person name="Campsteijn C."/>
            <person name="Adamski M."/>
            <person name="Cross I."/>
            <person name="Yadetie F."/>
            <person name="Muffato M."/>
            <person name="Louis A."/>
            <person name="Butcher S."/>
            <person name="Tsagkogeorga G."/>
            <person name="Konrad A."/>
            <person name="Singh S."/>
            <person name="Jensen M.F."/>
            <person name="Cong E.H."/>
            <person name="Eikeseth-Otteraa H."/>
            <person name="Noel B."/>
            <person name="Anthouard V."/>
            <person name="Porcel B.M."/>
            <person name="Kachouri-Lafond R."/>
            <person name="Nishino A."/>
            <person name="Ugolini M."/>
            <person name="Chourrout P."/>
            <person name="Nishida H."/>
            <person name="Aasland R."/>
            <person name="Huzurbazar S."/>
            <person name="Westhof E."/>
            <person name="Delsuc F."/>
            <person name="Lehrach H."/>
            <person name="Reinhardt R."/>
            <person name="Weissenbach J."/>
            <person name="Roy S.W."/>
            <person name="Artiguenave F."/>
            <person name="Postlethwait J.H."/>
            <person name="Manak J.R."/>
            <person name="Thompson E.M."/>
            <person name="Jaillon O."/>
            <person name="Du Pasquier L."/>
            <person name="Boudinot P."/>
            <person name="Liberles D.A."/>
            <person name="Volff J.N."/>
            <person name="Philippe H."/>
            <person name="Lenhard B."/>
            <person name="Roest Crollius H."/>
            <person name="Wincker P."/>
            <person name="Chourrout D."/>
        </authorList>
    </citation>
    <scope>NUCLEOTIDE SEQUENCE [LARGE SCALE GENOMIC DNA]</scope>
</reference>
<dbReference type="PANTHER" id="PTHR46362">
    <property type="entry name" value="GEM-ASSOCIATED PROTEIN 5"/>
    <property type="match status" value="1"/>
</dbReference>
<dbReference type="GO" id="GO:0032797">
    <property type="term" value="C:SMN complex"/>
    <property type="evidence" value="ECO:0007669"/>
    <property type="project" value="TreeGrafter"/>
</dbReference>
<dbReference type="AlphaFoldDB" id="E4X2L3"/>
<evidence type="ECO:0000256" key="4">
    <source>
        <dbReference type="SAM" id="MobiDB-lite"/>
    </source>
</evidence>
<evidence type="ECO:0000256" key="3">
    <source>
        <dbReference type="PROSITE-ProRule" id="PRU00221"/>
    </source>
</evidence>
<dbReference type="InterPro" id="IPR015943">
    <property type="entry name" value="WD40/YVTN_repeat-like_dom_sf"/>
</dbReference>
<keyword evidence="2" id="KW-0677">Repeat</keyword>
<feature type="compositionally biased region" description="Low complexity" evidence="4">
    <location>
        <begin position="591"/>
        <end position="602"/>
    </location>
</feature>
<dbReference type="OrthoDB" id="7326421at2759"/>
<proteinExistence type="predicted"/>
<dbReference type="InterPro" id="IPR056424">
    <property type="entry name" value="Beta-prop_GEMI5_2nd"/>
</dbReference>
<evidence type="ECO:0000259" key="6">
    <source>
        <dbReference type="Pfam" id="PF23775"/>
    </source>
</evidence>
<dbReference type="Pfam" id="PF00400">
    <property type="entry name" value="WD40"/>
    <property type="match status" value="1"/>
</dbReference>
<dbReference type="Proteomes" id="UP000011014">
    <property type="component" value="Unassembled WGS sequence"/>
</dbReference>
<evidence type="ECO:0000313" key="8">
    <source>
        <dbReference type="EMBL" id="CBY38554.1"/>
    </source>
</evidence>
<name>E4X2L3_OIKDI</name>
<feature type="region of interest" description="Disordered" evidence="4">
    <location>
        <begin position="549"/>
        <end position="618"/>
    </location>
</feature>
<dbReference type="GO" id="GO:0000387">
    <property type="term" value="P:spliceosomal snRNP assembly"/>
    <property type="evidence" value="ECO:0007669"/>
    <property type="project" value="TreeGrafter"/>
</dbReference>
<dbReference type="InterPro" id="IPR056421">
    <property type="entry name" value="TPR_GEMI5"/>
</dbReference>
<dbReference type="GO" id="GO:0005634">
    <property type="term" value="C:nucleus"/>
    <property type="evidence" value="ECO:0007669"/>
    <property type="project" value="TreeGrafter"/>
</dbReference>
<feature type="repeat" description="WD" evidence="3">
    <location>
        <begin position="467"/>
        <end position="502"/>
    </location>
</feature>
<dbReference type="EMBL" id="FN655258">
    <property type="protein sequence ID" value="CBY38554.1"/>
    <property type="molecule type" value="Genomic_DNA"/>
</dbReference>
<dbReference type="PANTHER" id="PTHR46362:SF1">
    <property type="entry name" value="GEM-ASSOCIATED PROTEIN 5"/>
    <property type="match status" value="1"/>
</dbReference>
<feature type="compositionally biased region" description="Basic residues" evidence="4">
    <location>
        <begin position="558"/>
        <end position="567"/>
    </location>
</feature>
<dbReference type="SMART" id="SM00320">
    <property type="entry name" value="WD40"/>
    <property type="match status" value="10"/>
</dbReference>
<organism evidence="7">
    <name type="scientific">Oikopleura dioica</name>
    <name type="common">Tunicate</name>
    <dbReference type="NCBI Taxonomy" id="34765"/>
    <lineage>
        <taxon>Eukaryota</taxon>
        <taxon>Metazoa</taxon>
        <taxon>Chordata</taxon>
        <taxon>Tunicata</taxon>
        <taxon>Appendicularia</taxon>
        <taxon>Copelata</taxon>
        <taxon>Oikopleuridae</taxon>
        <taxon>Oikopleura</taxon>
    </lineage>
</organism>
<dbReference type="GO" id="GO:0003730">
    <property type="term" value="F:mRNA 3'-UTR binding"/>
    <property type="evidence" value="ECO:0007669"/>
    <property type="project" value="TreeGrafter"/>
</dbReference>
<dbReference type="InterPro" id="IPR019775">
    <property type="entry name" value="WD40_repeat_CS"/>
</dbReference>
<feature type="compositionally biased region" description="Polar residues" evidence="4">
    <location>
        <begin position="568"/>
        <end position="585"/>
    </location>
</feature>
<dbReference type="InterPro" id="IPR020472">
    <property type="entry name" value="WD40_PAC1"/>
</dbReference>
<dbReference type="PRINTS" id="PR00320">
    <property type="entry name" value="GPROTEINBRPT"/>
</dbReference>
<dbReference type="SUPFAM" id="SSF50998">
    <property type="entry name" value="Quinoprotein alcohol dehydrogenase-like"/>
    <property type="match status" value="1"/>
</dbReference>
<dbReference type="InParanoid" id="E4X2L3"/>
<dbReference type="InterPro" id="IPR052640">
    <property type="entry name" value="Gemin-5"/>
</dbReference>
<evidence type="ECO:0000256" key="1">
    <source>
        <dbReference type="ARBA" id="ARBA00022574"/>
    </source>
</evidence>
<sequence>MIKSETEVVIGHENGFVRIWRIPENEKEEIEKIVEWQAGIIQITAIDAHEGKVVSGDNKANLLLKQLDGETIKLRENDQHCAIHALKFAPCGGKFASGLDLGIIYVYSTTGKKLVRLRGHEGAIQDFLWHENGLISSSKERHIRVWDLENSENFGALRQTLNLPRPSGYKNKNEDRKNLKLWTSLAPSPAAGEFICSGISGDIMVWRTEKKENDERGKLFETVPKIFCDKQTDLCHQRTTLVSISMDRKVKIWDLNIRKPIFNLMTNGGWIYALEKCPLELDLLAIGVGDGMLRRVDTSSSPRSIQVTWQGIVEKITALSWHKKSMKIAFGTEHGKVGIWDSEKDKATSFNSFHEKRVYSIDFIGDKVASIDGKELKLHSGEKSETIALPNRATALNVFGEMIAFGFDEGIVSIFDFNFEQKSSKELHQKYVTCAKFSSDGSMLASACNAGSIVITKTPKLENFRKLAGHPERVSAVDFSPDSQKLVSAACDFTCQIWNISNCMPIANFRKHDQILMSVAWMKNKIYSGGEDGIIHTWTKTEADCQFKTPPEDFKRATKERRRKKQLSAKNNQRPFSKHNSQTANYKVCPSSPTKSTASSESSEQKKEGTARQRRFQNGEINKFKKFTSVFNVDNDRSNTFQELGIEDILAIKENKEPVAKHLSFYNGKKETMIDLVKNEINEQLELNCGGDGLSEISFWLGTFQHVIENDKITDTTVALAASMGNSAWRFITEKYVEQLQRKNIFDRAATFLLALGRVEDAVRSYNSANQHKEALVLARLRLDPEHKLIEETLRLLSERMFATGNRIGGCKALIPLGEIEEAAKQLVKSPRFEAWIGAVELLYSEEKQDENINKIIGNLLHTMLTLDWTDKIEAFVAKKPSPVCRQLMLFIVLHKSIKDISYKSPVDLDFLRQNQLKSIFSDEAVTVSEDSDTEMIEHHIRFVKSLCNFALDGLPRLLPEHSLFELFMQIGERLSI</sequence>
<gene>
    <name evidence="7" type="ORF">GSOID_T00017488001</name>
    <name evidence="8" type="ORF">GSOID_T00032504001</name>
</gene>
<protein>
    <submittedName>
        <fullName evidence="7">Uncharacterized protein</fullName>
    </submittedName>
</protein>
<dbReference type="FunCoup" id="E4X2L3">
    <property type="interactions" value="119"/>
</dbReference>